<feature type="region of interest" description="Disordered" evidence="1">
    <location>
        <begin position="28"/>
        <end position="65"/>
    </location>
</feature>
<gene>
    <name evidence="2" type="ORF">EYF80_013538</name>
</gene>
<protein>
    <submittedName>
        <fullName evidence="2">Uncharacterized protein</fullName>
    </submittedName>
</protein>
<organism evidence="2 3">
    <name type="scientific">Liparis tanakae</name>
    <name type="common">Tanaka's snailfish</name>
    <dbReference type="NCBI Taxonomy" id="230148"/>
    <lineage>
        <taxon>Eukaryota</taxon>
        <taxon>Metazoa</taxon>
        <taxon>Chordata</taxon>
        <taxon>Craniata</taxon>
        <taxon>Vertebrata</taxon>
        <taxon>Euteleostomi</taxon>
        <taxon>Actinopterygii</taxon>
        <taxon>Neopterygii</taxon>
        <taxon>Teleostei</taxon>
        <taxon>Neoteleostei</taxon>
        <taxon>Acanthomorphata</taxon>
        <taxon>Eupercaria</taxon>
        <taxon>Perciformes</taxon>
        <taxon>Cottioidei</taxon>
        <taxon>Cottales</taxon>
        <taxon>Liparidae</taxon>
        <taxon>Liparis</taxon>
    </lineage>
</organism>
<dbReference type="Proteomes" id="UP000314294">
    <property type="component" value="Unassembled WGS sequence"/>
</dbReference>
<accession>A0A4Z2IEE0</accession>
<dbReference type="EMBL" id="SRLO01000095">
    <property type="protein sequence ID" value="TNN76250.1"/>
    <property type="molecule type" value="Genomic_DNA"/>
</dbReference>
<proteinExistence type="predicted"/>
<name>A0A4Z2IEE0_9TELE</name>
<dbReference type="AlphaFoldDB" id="A0A4Z2IEE0"/>
<sequence>MIGPIHHELVVEILEAGGGEEEALDQYNTSQAGSVHLSCDVSPWRRAGRRKPGGTEPKEDEDDDT</sequence>
<evidence type="ECO:0000313" key="3">
    <source>
        <dbReference type="Proteomes" id="UP000314294"/>
    </source>
</evidence>
<keyword evidence="3" id="KW-1185">Reference proteome</keyword>
<evidence type="ECO:0000256" key="1">
    <source>
        <dbReference type="SAM" id="MobiDB-lite"/>
    </source>
</evidence>
<comment type="caution">
    <text evidence="2">The sequence shown here is derived from an EMBL/GenBank/DDBJ whole genome shotgun (WGS) entry which is preliminary data.</text>
</comment>
<reference evidence="2 3" key="1">
    <citation type="submission" date="2019-03" db="EMBL/GenBank/DDBJ databases">
        <title>First draft genome of Liparis tanakae, snailfish: a comprehensive survey of snailfish specific genes.</title>
        <authorList>
            <person name="Kim W."/>
            <person name="Song I."/>
            <person name="Jeong J.-H."/>
            <person name="Kim D."/>
            <person name="Kim S."/>
            <person name="Ryu S."/>
            <person name="Song J.Y."/>
            <person name="Lee S.K."/>
        </authorList>
    </citation>
    <scope>NUCLEOTIDE SEQUENCE [LARGE SCALE GENOMIC DNA]</scope>
    <source>
        <tissue evidence="2">Muscle</tissue>
    </source>
</reference>
<evidence type="ECO:0000313" key="2">
    <source>
        <dbReference type="EMBL" id="TNN76250.1"/>
    </source>
</evidence>